<dbReference type="SUPFAM" id="SSF52980">
    <property type="entry name" value="Restriction endonuclease-like"/>
    <property type="match status" value="1"/>
</dbReference>
<accession>A0A975BX59</accession>
<dbReference type="InterPro" id="IPR014919">
    <property type="entry name" value="XisH"/>
</dbReference>
<sequence>MGQYVLYRLLLNKADPEQGIYLAITDTVYDEIFSEPVGEPVIHELPMRLIVTDSEKEEVKKWIAPQNREFR</sequence>
<dbReference type="InterPro" id="IPR011335">
    <property type="entry name" value="Restrct_endonuc-II-like"/>
</dbReference>
<proteinExistence type="predicted"/>
<gene>
    <name evidence="1" type="ORF">dnm_089080</name>
</gene>
<dbReference type="KEGG" id="dmm:dnm_089080"/>
<dbReference type="Pfam" id="PF08814">
    <property type="entry name" value="XisH"/>
    <property type="match status" value="1"/>
</dbReference>
<keyword evidence="2" id="KW-1185">Reference proteome</keyword>
<name>A0A975BX59_9BACT</name>
<protein>
    <submittedName>
        <fullName evidence="1">XisH protein domain-conaining protein</fullName>
    </submittedName>
</protein>
<reference evidence="1" key="1">
    <citation type="journal article" date="2021" name="Microb. Physiol.">
        <title>Proteogenomic Insights into the Physiology of Marine, Sulfate-Reducing, Filamentous Desulfonema limicola and Desulfonema magnum.</title>
        <authorList>
            <person name="Schnaars V."/>
            <person name="Wohlbrand L."/>
            <person name="Scheve S."/>
            <person name="Hinrichs C."/>
            <person name="Reinhardt R."/>
            <person name="Rabus R."/>
        </authorList>
    </citation>
    <scope>NUCLEOTIDE SEQUENCE</scope>
    <source>
        <strain evidence="1">4be13</strain>
    </source>
</reference>
<dbReference type="EMBL" id="CP061800">
    <property type="protein sequence ID" value="QTA92815.1"/>
    <property type="molecule type" value="Genomic_DNA"/>
</dbReference>
<dbReference type="InterPro" id="IPR011856">
    <property type="entry name" value="tRNA_endonuc-like_dom_sf"/>
</dbReference>
<dbReference type="GO" id="GO:0003676">
    <property type="term" value="F:nucleic acid binding"/>
    <property type="evidence" value="ECO:0007669"/>
    <property type="project" value="InterPro"/>
</dbReference>
<dbReference type="Gene3D" id="3.40.1350.10">
    <property type="match status" value="1"/>
</dbReference>
<dbReference type="Proteomes" id="UP000663722">
    <property type="component" value="Chromosome"/>
</dbReference>
<dbReference type="AlphaFoldDB" id="A0A975BX59"/>
<evidence type="ECO:0000313" key="1">
    <source>
        <dbReference type="EMBL" id="QTA92815.1"/>
    </source>
</evidence>
<organism evidence="1 2">
    <name type="scientific">Desulfonema magnum</name>
    <dbReference type="NCBI Taxonomy" id="45655"/>
    <lineage>
        <taxon>Bacteria</taxon>
        <taxon>Pseudomonadati</taxon>
        <taxon>Thermodesulfobacteriota</taxon>
        <taxon>Desulfobacteria</taxon>
        <taxon>Desulfobacterales</taxon>
        <taxon>Desulfococcaceae</taxon>
        <taxon>Desulfonema</taxon>
    </lineage>
</organism>
<evidence type="ECO:0000313" key="2">
    <source>
        <dbReference type="Proteomes" id="UP000663722"/>
    </source>
</evidence>